<reference evidence="2" key="1">
    <citation type="submission" date="2024-03" db="EMBL/GenBank/DDBJ databases">
        <title>Diverse circular DNA viruses in blood, oral, and fecal samples of captive lemurs.</title>
        <authorList>
            <person name="Paietta E.N."/>
            <person name="Kraberger S."/>
            <person name="Lund M.C."/>
            <person name="Custer J.M."/>
            <person name="Vargas K.M."/>
            <person name="Ehmke E.E."/>
            <person name="Yoder A.D."/>
            <person name="Varsani A."/>
        </authorList>
    </citation>
    <scope>NUCLEOTIDE SEQUENCE</scope>
    <source>
        <strain evidence="1">Duke_18_45</strain>
        <strain evidence="2">Duke_23FS_35</strain>
    </source>
</reference>
<organism evidence="2">
    <name type="scientific">Dulem virus 214</name>
    <dbReference type="NCBI Taxonomy" id="3145691"/>
    <lineage>
        <taxon>Viruses</taxon>
        <taxon>Monodnaviria</taxon>
        <taxon>Sangervirae</taxon>
        <taxon>Phixviricota</taxon>
        <taxon>Malgrandaviricetes</taxon>
        <taxon>Petitvirales</taxon>
        <taxon>Microviridae</taxon>
        <taxon>Microvirus</taxon>
    </lineage>
</organism>
<dbReference type="EMBL" id="PP511460">
    <property type="protein sequence ID" value="XCD04435.1"/>
    <property type="molecule type" value="Genomic_DNA"/>
</dbReference>
<proteinExistence type="predicted"/>
<accession>A0AAU8AWW9</accession>
<sequence length="68" mass="8322">MGTEALIKERQWEPLHAKKRRGCKKSFPVFLKKNQNTHVAYIIKYIIRYSFFKERAKEFKIYYHGIRS</sequence>
<protein>
    <submittedName>
        <fullName evidence="2">Uncharacterized protein</fullName>
    </submittedName>
</protein>
<dbReference type="EMBL" id="PP511341">
    <property type="protein sequence ID" value="XCD03309.1"/>
    <property type="molecule type" value="Genomic_DNA"/>
</dbReference>
<evidence type="ECO:0000313" key="1">
    <source>
        <dbReference type="EMBL" id="XCD03309.1"/>
    </source>
</evidence>
<name>A0AAU8AWW9_9VIRU</name>
<evidence type="ECO:0000313" key="2">
    <source>
        <dbReference type="EMBL" id="XCD04435.1"/>
    </source>
</evidence>